<organism evidence="3 4">
    <name type="scientific">Lasallia pustulata</name>
    <dbReference type="NCBI Taxonomy" id="136370"/>
    <lineage>
        <taxon>Eukaryota</taxon>
        <taxon>Fungi</taxon>
        <taxon>Dikarya</taxon>
        <taxon>Ascomycota</taxon>
        <taxon>Pezizomycotina</taxon>
        <taxon>Lecanoromycetes</taxon>
        <taxon>OSLEUM clade</taxon>
        <taxon>Umbilicariomycetidae</taxon>
        <taxon>Umbilicariales</taxon>
        <taxon>Umbilicariaceae</taxon>
        <taxon>Lasallia</taxon>
    </lineage>
</organism>
<feature type="coiled-coil region" evidence="1">
    <location>
        <begin position="50"/>
        <end position="77"/>
    </location>
</feature>
<sequence>MTCRNAPPSALPRNLCAPFPYNSTRLNHDNPHHICIHTQQNHCKYPVDPLSILHSRIAALEEQLANVNAQKDSEDISIRYLLRLFSAESSIPCLDSISAEEVFKLRHKLLVSKLQQNQLRTELKKALLRCDQKEPPFHCCRTSLDALSNGRTTDLKLCSDADSTNQLVTTSLDLDIAPPVADLLIDLTDSELSTSAKGTPEFHHTDTCSSASDGSEESVTNILFTSQPIGGAKDGEFKSVEVYPEDSSYIRHFSSSSSAGNTAGGNRTDFEIGGAERCLHIGMPTHGSLDKLNRTPSTLSTVTEHSPGLTFLTGSESASTHTTIGRSTSPGFRMLDGSSTAEKAQLGKAALPGLAADKVRLGASHWNPRSLNRSRGTTAFEGSMWGVGKLFKSAQERQIAVSIHKNGIGPNELSFPDFFKYGISYNPDPSAGNVYRTIIISGLGSTVTMSALLEKVRGGVVVSAKLLDTTTITGSHTALITFLHEEPAVLLRDYAIRHPLTFKGHRAKVELLSRPTWPMAIPLRKAIEHGHTRCLTIRNFPHNISSERLRRDLCVCSVMTTDRIESMHRDTGGVLELRFESIWTAGKGYGVLTSRMAYRQCKVAFLPDPCAQPLAFPDEQTGPAFGISRLNGSETEDSQTLLGKGFSSTAGGFKGYSSGLLVPTLDVAQGKSALDIAKEHHLGDDGAQERLVINDRLSNAVILPDADVAAASVLDPTLSIISANGVKPAQSEGCSNGATSGRMDSLGHEVNVVAGA</sequence>
<evidence type="ECO:0000313" key="4">
    <source>
        <dbReference type="Proteomes" id="UP000324767"/>
    </source>
</evidence>
<dbReference type="EMBL" id="VXIT01000018">
    <property type="protein sequence ID" value="KAA6407372.1"/>
    <property type="molecule type" value="Genomic_DNA"/>
</dbReference>
<protein>
    <submittedName>
        <fullName evidence="3">Uncharacterized protein</fullName>
    </submittedName>
</protein>
<feature type="compositionally biased region" description="Polar residues" evidence="2">
    <location>
        <begin position="312"/>
        <end position="330"/>
    </location>
</feature>
<dbReference type="AlphaFoldDB" id="A0A5M8PF66"/>
<proteinExistence type="predicted"/>
<evidence type="ECO:0000256" key="1">
    <source>
        <dbReference type="SAM" id="Coils"/>
    </source>
</evidence>
<feature type="region of interest" description="Disordered" evidence="2">
    <location>
        <begin position="195"/>
        <end position="214"/>
    </location>
</feature>
<dbReference type="Proteomes" id="UP000324767">
    <property type="component" value="Unassembled WGS sequence"/>
</dbReference>
<accession>A0A5M8PF66</accession>
<reference evidence="3 4" key="1">
    <citation type="submission" date="2019-09" db="EMBL/GenBank/DDBJ databases">
        <title>The hologenome of the rock-dwelling lichen Lasallia pustulata.</title>
        <authorList>
            <person name="Greshake Tzovaras B."/>
            <person name="Segers F."/>
            <person name="Bicker A."/>
            <person name="Dal Grande F."/>
            <person name="Otte J."/>
            <person name="Hankeln T."/>
            <person name="Schmitt I."/>
            <person name="Ebersberger I."/>
        </authorList>
    </citation>
    <scope>NUCLEOTIDE SEQUENCE [LARGE SCALE GENOMIC DNA]</scope>
    <source>
        <strain evidence="3">A1-1</strain>
    </source>
</reference>
<evidence type="ECO:0000256" key="2">
    <source>
        <dbReference type="SAM" id="MobiDB-lite"/>
    </source>
</evidence>
<dbReference type="OrthoDB" id="5244622at2759"/>
<keyword evidence="1" id="KW-0175">Coiled coil</keyword>
<evidence type="ECO:0000313" key="3">
    <source>
        <dbReference type="EMBL" id="KAA6407372.1"/>
    </source>
</evidence>
<feature type="region of interest" description="Disordered" evidence="2">
    <location>
        <begin position="298"/>
        <end position="332"/>
    </location>
</feature>
<gene>
    <name evidence="3" type="ORF">FRX48_08920</name>
</gene>
<name>A0A5M8PF66_9LECA</name>
<comment type="caution">
    <text evidence="3">The sequence shown here is derived from an EMBL/GenBank/DDBJ whole genome shotgun (WGS) entry which is preliminary data.</text>
</comment>